<dbReference type="AlphaFoldDB" id="F3YVE1"/>
<evidence type="ECO:0000256" key="4">
    <source>
        <dbReference type="ARBA" id="ARBA00022917"/>
    </source>
</evidence>
<evidence type="ECO:0000256" key="6">
    <source>
        <dbReference type="RuleBase" id="RU000642"/>
    </source>
</evidence>
<evidence type="ECO:0000256" key="5">
    <source>
        <dbReference type="HAMAP-Rule" id="MF_00050"/>
    </source>
</evidence>
<dbReference type="InterPro" id="IPR001816">
    <property type="entry name" value="Transl_elong_EFTs/EF1B"/>
</dbReference>
<evidence type="ECO:0000256" key="7">
    <source>
        <dbReference type="RuleBase" id="RU000643"/>
    </source>
</evidence>
<comment type="function">
    <text evidence="5 6">Associates with the EF-Tu.GDP complex and induces the exchange of GDP to GTP. It remains bound to the aminoacyl-tRNA.EF-Tu.GTP complex up to the GTP hydrolysis stage on the ribosome.</text>
</comment>
<dbReference type="EMBL" id="CP003221">
    <property type="protein sequence ID" value="EGJ48533.1"/>
    <property type="molecule type" value="Genomic_DNA"/>
</dbReference>
<keyword evidence="10" id="KW-1185">Reference proteome</keyword>
<evidence type="ECO:0000313" key="10">
    <source>
        <dbReference type="Proteomes" id="UP000007844"/>
    </source>
</evidence>
<evidence type="ECO:0000256" key="3">
    <source>
        <dbReference type="ARBA" id="ARBA00022768"/>
    </source>
</evidence>
<dbReference type="Gene3D" id="1.10.286.20">
    <property type="match status" value="1"/>
</dbReference>
<dbReference type="GO" id="GO:0005737">
    <property type="term" value="C:cytoplasm"/>
    <property type="evidence" value="ECO:0007669"/>
    <property type="project" value="UniProtKB-SubCell"/>
</dbReference>
<dbReference type="Proteomes" id="UP000007844">
    <property type="component" value="Chromosome"/>
</dbReference>
<proteinExistence type="inferred from homology"/>
<dbReference type="PANTHER" id="PTHR11741:SF0">
    <property type="entry name" value="ELONGATION FACTOR TS, MITOCHONDRIAL"/>
    <property type="match status" value="1"/>
</dbReference>
<dbReference type="PANTHER" id="PTHR11741">
    <property type="entry name" value="ELONGATION FACTOR TS"/>
    <property type="match status" value="1"/>
</dbReference>
<dbReference type="SUPFAM" id="SSF54713">
    <property type="entry name" value="Elongation factor Ts (EF-Ts), dimerisation domain"/>
    <property type="match status" value="2"/>
</dbReference>
<comment type="similarity">
    <text evidence="1 5 6">Belongs to the EF-Ts family.</text>
</comment>
<dbReference type="HAMAP" id="MF_00050">
    <property type="entry name" value="EF_Ts"/>
    <property type="match status" value="1"/>
</dbReference>
<dbReference type="eggNOG" id="COG0264">
    <property type="taxonomic scope" value="Bacteria"/>
</dbReference>
<feature type="region of interest" description="Involved in Mg(2+) ion dislocation from EF-Tu" evidence="5">
    <location>
        <begin position="81"/>
        <end position="84"/>
    </location>
</feature>
<evidence type="ECO:0000256" key="1">
    <source>
        <dbReference type="ARBA" id="ARBA00005532"/>
    </source>
</evidence>
<dbReference type="FunFam" id="1.10.8.10:FF:000001">
    <property type="entry name" value="Elongation factor Ts"/>
    <property type="match status" value="1"/>
</dbReference>
<dbReference type="HOGENOM" id="CLU_047155_0_0_7"/>
<protein>
    <recommendedName>
        <fullName evidence="2 5">Elongation factor Ts</fullName>
        <shortName evidence="5">EF-Ts</shortName>
    </recommendedName>
</protein>
<dbReference type="InterPro" id="IPR036402">
    <property type="entry name" value="EF-Ts_dimer_sf"/>
</dbReference>
<feature type="domain" description="Translation elongation factor EFTs/EF1B dimerisation" evidence="8">
    <location>
        <begin position="72"/>
        <end position="286"/>
    </location>
</feature>
<dbReference type="Gene3D" id="1.10.8.10">
    <property type="entry name" value="DNA helicase RuvA subunit, C-terminal domain"/>
    <property type="match status" value="1"/>
</dbReference>
<dbReference type="PROSITE" id="PS01127">
    <property type="entry name" value="EF_TS_2"/>
    <property type="match status" value="1"/>
</dbReference>
<gene>
    <name evidence="5" type="primary">tsf</name>
    <name evidence="9" type="ORF">Desaf_0173</name>
</gene>
<dbReference type="SUPFAM" id="SSF46934">
    <property type="entry name" value="UBA-like"/>
    <property type="match status" value="1"/>
</dbReference>
<dbReference type="KEGG" id="daf:Desaf_0173"/>
<dbReference type="Pfam" id="PF00889">
    <property type="entry name" value="EF_TS"/>
    <property type="match status" value="1"/>
</dbReference>
<dbReference type="InterPro" id="IPR014039">
    <property type="entry name" value="Transl_elong_EFTs/EF1B_dimer"/>
</dbReference>
<dbReference type="CDD" id="cd14275">
    <property type="entry name" value="UBA_EF-Ts"/>
    <property type="match status" value="1"/>
</dbReference>
<evidence type="ECO:0000259" key="8">
    <source>
        <dbReference type="Pfam" id="PF00889"/>
    </source>
</evidence>
<organism evidence="9 10">
    <name type="scientific">Desulfocurvibacter africanus subsp. africanus str. Walvis Bay</name>
    <dbReference type="NCBI Taxonomy" id="690850"/>
    <lineage>
        <taxon>Bacteria</taxon>
        <taxon>Pseudomonadati</taxon>
        <taxon>Thermodesulfobacteriota</taxon>
        <taxon>Desulfovibrionia</taxon>
        <taxon>Desulfovibrionales</taxon>
        <taxon>Desulfovibrionaceae</taxon>
        <taxon>Desulfocurvibacter</taxon>
    </lineage>
</organism>
<comment type="subcellular location">
    <subcellularLocation>
        <location evidence="5 7">Cytoplasm</location>
    </subcellularLocation>
</comment>
<reference evidence="9 10" key="1">
    <citation type="journal article" date="2011" name="J. Bacteriol.">
        <title>Genome sequence of the mercury-methylating and pleomorphic Desulfovibrio africanus Strain Walvis Bay.</title>
        <authorList>
            <person name="Brown S.D."/>
            <person name="Wall J.D."/>
            <person name="Kucken A.M."/>
            <person name="Gilmour C.C."/>
            <person name="Podar M."/>
            <person name="Brandt C.C."/>
            <person name="Teshima H."/>
            <person name="Detter J.C."/>
            <person name="Han C.S."/>
            <person name="Land M.L."/>
            <person name="Lucas S."/>
            <person name="Han J."/>
            <person name="Pennacchio L."/>
            <person name="Nolan M."/>
            <person name="Pitluck S."/>
            <person name="Woyke T."/>
            <person name="Goodwin L."/>
            <person name="Palumbo A.V."/>
            <person name="Elias D.A."/>
        </authorList>
    </citation>
    <scope>NUCLEOTIDE SEQUENCE [LARGE SCALE GENOMIC DNA]</scope>
    <source>
        <strain evidence="9 10">Walvis Bay</strain>
    </source>
</reference>
<sequence>MAISASMVKDLREKTGAGMMDCKKALEATNGEEEAAVAWLREKGLAKAAKKAGRATSEGLIGSYVSEDGKVGVLVEVKCETDFVAKNDKFQDFVVQLAKQVAKQNPATLAETDYQGGQSATDALSTLISVLGENMQLGRFTRLERQAEGGFGLYVHANGKIGVLVEFACPDAVASKPGFQDSARDVAMQVAAVSPICVSSDQVPADLLAKEKEIYKNMAMEEGKPEAIAEKVVIGRIQKYYKDVCLLEQPFIKEDKKSVGAMLKEAGKALGGEIKVNRFVRMALGEDAAAEKE</sequence>
<dbReference type="InterPro" id="IPR009060">
    <property type="entry name" value="UBA-like_sf"/>
</dbReference>
<keyword evidence="3 5" id="KW-0251">Elongation factor</keyword>
<keyword evidence="5" id="KW-0963">Cytoplasm</keyword>
<dbReference type="InterPro" id="IPR018101">
    <property type="entry name" value="Transl_elong_Ts_CS"/>
</dbReference>
<name>F3YVE1_DESAF</name>
<evidence type="ECO:0000256" key="2">
    <source>
        <dbReference type="ARBA" id="ARBA00016956"/>
    </source>
</evidence>
<dbReference type="FunFam" id="1.10.286.20:FF:000001">
    <property type="entry name" value="Elongation factor Ts"/>
    <property type="match status" value="1"/>
</dbReference>
<accession>F3YVE1</accession>
<keyword evidence="4 5" id="KW-0648">Protein biosynthesis</keyword>
<dbReference type="GO" id="GO:0003746">
    <property type="term" value="F:translation elongation factor activity"/>
    <property type="evidence" value="ECO:0007669"/>
    <property type="project" value="UniProtKB-UniRule"/>
</dbReference>
<dbReference type="STRING" id="690850.Desaf_0173"/>
<evidence type="ECO:0000313" key="9">
    <source>
        <dbReference type="EMBL" id="EGJ48533.1"/>
    </source>
</evidence>
<dbReference type="PROSITE" id="PS01126">
    <property type="entry name" value="EF_TS_1"/>
    <property type="match status" value="1"/>
</dbReference>
<dbReference type="Gene3D" id="3.30.479.20">
    <property type="entry name" value="Elongation factor Ts, dimerisation domain"/>
    <property type="match status" value="2"/>
</dbReference>
<dbReference type="NCBIfam" id="TIGR00116">
    <property type="entry name" value="tsf"/>
    <property type="match status" value="1"/>
</dbReference>
<dbReference type="RefSeq" id="WP_014258399.1">
    <property type="nucleotide sequence ID" value="NC_016629.1"/>
</dbReference>